<gene>
    <name evidence="1" type="ORF">LTR37_006712</name>
</gene>
<reference evidence="1" key="1">
    <citation type="submission" date="2023-07" db="EMBL/GenBank/DDBJ databases">
        <title>Black Yeasts Isolated from many extreme environments.</title>
        <authorList>
            <person name="Coleine C."/>
            <person name="Stajich J.E."/>
            <person name="Selbmann L."/>
        </authorList>
    </citation>
    <scope>NUCLEOTIDE SEQUENCE</scope>
    <source>
        <strain evidence="1">CCFEE 5714</strain>
    </source>
</reference>
<protein>
    <submittedName>
        <fullName evidence="1">Uncharacterized protein</fullName>
    </submittedName>
</protein>
<proteinExistence type="predicted"/>
<accession>A0ACC3NH18</accession>
<sequence length="173" mass="18038">MSGTEETYHLTKEDVKKFESQASKVHGGNVPAGSDAAMAQSIVDQNDKDKKSIINERQANLPLPDDPPGKSDFNSSDQSTVNVGSGGVPTGGMTYGDDSLREPATGDSAVRVDENTQNTNVKGQGVGREGAEGLSGIPNDAVAQGSKNKSSLEDTTGKDYGYPQKSDPSSGFK</sequence>
<dbReference type="EMBL" id="JAUTXU010000045">
    <property type="protein sequence ID" value="KAK3715982.1"/>
    <property type="molecule type" value="Genomic_DNA"/>
</dbReference>
<keyword evidence="2" id="KW-1185">Reference proteome</keyword>
<name>A0ACC3NH18_9PEZI</name>
<evidence type="ECO:0000313" key="1">
    <source>
        <dbReference type="EMBL" id="KAK3715982.1"/>
    </source>
</evidence>
<evidence type="ECO:0000313" key="2">
    <source>
        <dbReference type="Proteomes" id="UP001281147"/>
    </source>
</evidence>
<organism evidence="1 2">
    <name type="scientific">Vermiconidia calcicola</name>
    <dbReference type="NCBI Taxonomy" id="1690605"/>
    <lineage>
        <taxon>Eukaryota</taxon>
        <taxon>Fungi</taxon>
        <taxon>Dikarya</taxon>
        <taxon>Ascomycota</taxon>
        <taxon>Pezizomycotina</taxon>
        <taxon>Dothideomycetes</taxon>
        <taxon>Dothideomycetidae</taxon>
        <taxon>Mycosphaerellales</taxon>
        <taxon>Extremaceae</taxon>
        <taxon>Vermiconidia</taxon>
    </lineage>
</organism>
<comment type="caution">
    <text evidence="1">The sequence shown here is derived from an EMBL/GenBank/DDBJ whole genome shotgun (WGS) entry which is preliminary data.</text>
</comment>
<dbReference type="Proteomes" id="UP001281147">
    <property type="component" value="Unassembled WGS sequence"/>
</dbReference>